<keyword evidence="3" id="KW-1185">Reference proteome</keyword>
<dbReference type="Proteomes" id="UP001629246">
    <property type="component" value="Unassembled WGS sequence"/>
</dbReference>
<organism evidence="2 3">
    <name type="scientific">Herbaspirillum lusitanum</name>
    <dbReference type="NCBI Taxonomy" id="213312"/>
    <lineage>
        <taxon>Bacteria</taxon>
        <taxon>Pseudomonadati</taxon>
        <taxon>Pseudomonadota</taxon>
        <taxon>Betaproteobacteria</taxon>
        <taxon>Burkholderiales</taxon>
        <taxon>Oxalobacteraceae</taxon>
        <taxon>Herbaspirillum</taxon>
    </lineage>
</organism>
<sequence>MAGKTDKNQVKDCPCGGGLFAKCCGRFISGAAIPDSAEQLMRSRYTAFSLRDEAYLKSTWASETLPDDAVSGEDDVKWIGLNIVKHKHLRDSDLATVEFIARFKVGGRAHRLHEVSNFERREDEQGNKRWYYVDGSFPDDE</sequence>
<evidence type="ECO:0000313" key="3">
    <source>
        <dbReference type="Proteomes" id="UP001629246"/>
    </source>
</evidence>
<dbReference type="InterPro" id="IPR048469">
    <property type="entry name" value="YchJ-like_M"/>
</dbReference>
<dbReference type="SUPFAM" id="SSF54427">
    <property type="entry name" value="NTF2-like"/>
    <property type="match status" value="1"/>
</dbReference>
<dbReference type="EMBL" id="JAQQFM010000003">
    <property type="protein sequence ID" value="MFL9923848.1"/>
    <property type="molecule type" value="Genomic_DNA"/>
</dbReference>
<dbReference type="Gene3D" id="3.10.450.50">
    <property type="match status" value="1"/>
</dbReference>
<protein>
    <submittedName>
        <fullName evidence="2">YchJ family metal-binding protein</fullName>
    </submittedName>
</protein>
<evidence type="ECO:0000259" key="1">
    <source>
        <dbReference type="Pfam" id="PF17775"/>
    </source>
</evidence>
<reference evidence="2 3" key="1">
    <citation type="journal article" date="2024" name="Chem. Sci.">
        <title>Discovery of megapolipeptins by genome mining of a Burkholderiales bacteria collection.</title>
        <authorList>
            <person name="Paulo B.S."/>
            <person name="Recchia M.J.J."/>
            <person name="Lee S."/>
            <person name="Fergusson C.H."/>
            <person name="Romanowski S.B."/>
            <person name="Hernandez A."/>
            <person name="Krull N."/>
            <person name="Liu D.Y."/>
            <person name="Cavanagh H."/>
            <person name="Bos A."/>
            <person name="Gray C.A."/>
            <person name="Murphy B.T."/>
            <person name="Linington R.G."/>
            <person name="Eustaquio A.S."/>
        </authorList>
    </citation>
    <scope>NUCLEOTIDE SEQUENCE [LARGE SCALE GENOMIC DNA]</scope>
    <source>
        <strain evidence="2 3">RL21-008-BIB-A</strain>
    </source>
</reference>
<proteinExistence type="predicted"/>
<dbReference type="InterPro" id="IPR032710">
    <property type="entry name" value="NTF2-like_dom_sf"/>
</dbReference>
<dbReference type="Pfam" id="PF17775">
    <property type="entry name" value="YchJ_M-like"/>
    <property type="match status" value="1"/>
</dbReference>
<gene>
    <name evidence="2" type="ORF">PQR62_06225</name>
</gene>
<feature type="domain" description="YchJ-like middle NTF2-like" evidence="1">
    <location>
        <begin position="36"/>
        <end position="135"/>
    </location>
</feature>
<name>A0ABW9A7W7_9BURK</name>
<comment type="caution">
    <text evidence="2">The sequence shown here is derived from an EMBL/GenBank/DDBJ whole genome shotgun (WGS) entry which is preliminary data.</text>
</comment>
<dbReference type="RefSeq" id="WP_408155895.1">
    <property type="nucleotide sequence ID" value="NZ_JAQQFM010000003.1"/>
</dbReference>
<accession>A0ABW9A7W7</accession>
<evidence type="ECO:0000313" key="2">
    <source>
        <dbReference type="EMBL" id="MFL9923848.1"/>
    </source>
</evidence>